<evidence type="ECO:0000313" key="3">
    <source>
        <dbReference type="EMBL" id="CAK8681533.1"/>
    </source>
</evidence>
<accession>A0ABP0FPG8</accession>
<comment type="caution">
    <text evidence="3">The sequence shown here is derived from an EMBL/GenBank/DDBJ whole genome shotgun (WGS) entry which is preliminary data.</text>
</comment>
<dbReference type="Proteomes" id="UP001642483">
    <property type="component" value="Unassembled WGS sequence"/>
</dbReference>
<sequence>MKPYVCEIYNKSLATKFSLQNQDSCKTCDKAILKKEHLKKHETTHFNPKKHMCVLCQETFSTLTSSDRHKKKHTKEKSISCQNDQVSSTFSPKLKKSRSFEKRNLHNVQFARKHFLLLSL</sequence>
<keyword evidence="1" id="KW-0863">Zinc-finger</keyword>
<keyword evidence="4" id="KW-1185">Reference proteome</keyword>
<dbReference type="EMBL" id="CAWYQH010000079">
    <property type="protein sequence ID" value="CAK8681533.1"/>
    <property type="molecule type" value="Genomic_DNA"/>
</dbReference>
<proteinExistence type="predicted"/>
<dbReference type="PROSITE" id="PS00028">
    <property type="entry name" value="ZINC_FINGER_C2H2_1"/>
    <property type="match status" value="2"/>
</dbReference>
<feature type="domain" description="C2H2-type" evidence="2">
    <location>
        <begin position="23"/>
        <end position="50"/>
    </location>
</feature>
<evidence type="ECO:0000313" key="4">
    <source>
        <dbReference type="Proteomes" id="UP001642483"/>
    </source>
</evidence>
<dbReference type="SUPFAM" id="SSF57667">
    <property type="entry name" value="beta-beta-alpha zinc fingers"/>
    <property type="match status" value="1"/>
</dbReference>
<evidence type="ECO:0000256" key="1">
    <source>
        <dbReference type="PROSITE-ProRule" id="PRU00042"/>
    </source>
</evidence>
<dbReference type="InterPro" id="IPR036236">
    <property type="entry name" value="Znf_C2H2_sf"/>
</dbReference>
<feature type="domain" description="C2H2-type" evidence="2">
    <location>
        <begin position="51"/>
        <end position="78"/>
    </location>
</feature>
<dbReference type="Gene3D" id="3.30.160.60">
    <property type="entry name" value="Classic Zinc Finger"/>
    <property type="match status" value="1"/>
</dbReference>
<name>A0ABP0FPG8_CLALP</name>
<protein>
    <recommendedName>
        <fullName evidence="2">C2H2-type domain-containing protein</fullName>
    </recommendedName>
</protein>
<keyword evidence="1" id="KW-0479">Metal-binding</keyword>
<organism evidence="3 4">
    <name type="scientific">Clavelina lepadiformis</name>
    <name type="common">Light-bulb sea squirt</name>
    <name type="synonym">Ascidia lepadiformis</name>
    <dbReference type="NCBI Taxonomy" id="159417"/>
    <lineage>
        <taxon>Eukaryota</taxon>
        <taxon>Metazoa</taxon>
        <taxon>Chordata</taxon>
        <taxon>Tunicata</taxon>
        <taxon>Ascidiacea</taxon>
        <taxon>Aplousobranchia</taxon>
        <taxon>Clavelinidae</taxon>
        <taxon>Clavelina</taxon>
    </lineage>
</organism>
<gene>
    <name evidence="3" type="ORF">CVLEPA_LOCUS11725</name>
</gene>
<dbReference type="InterPro" id="IPR013087">
    <property type="entry name" value="Znf_C2H2_type"/>
</dbReference>
<keyword evidence="1" id="KW-0862">Zinc</keyword>
<dbReference type="PROSITE" id="PS50157">
    <property type="entry name" value="ZINC_FINGER_C2H2_2"/>
    <property type="match status" value="2"/>
</dbReference>
<evidence type="ECO:0000259" key="2">
    <source>
        <dbReference type="PROSITE" id="PS50157"/>
    </source>
</evidence>
<reference evidence="3 4" key="1">
    <citation type="submission" date="2024-02" db="EMBL/GenBank/DDBJ databases">
        <authorList>
            <person name="Daric V."/>
            <person name="Darras S."/>
        </authorList>
    </citation>
    <scope>NUCLEOTIDE SEQUENCE [LARGE SCALE GENOMIC DNA]</scope>
</reference>